<dbReference type="InterPro" id="IPR018060">
    <property type="entry name" value="HTH_AraC"/>
</dbReference>
<dbReference type="Proteomes" id="UP000236725">
    <property type="component" value="Unassembled WGS sequence"/>
</dbReference>
<gene>
    <name evidence="5" type="ORF">SAMN05444001_11849</name>
</gene>
<feature type="domain" description="HTH araC/xylS-type" evidence="4">
    <location>
        <begin position="20"/>
        <end position="124"/>
    </location>
</feature>
<keyword evidence="1" id="KW-0805">Transcription regulation</keyword>
<dbReference type="InterPro" id="IPR009057">
    <property type="entry name" value="Homeodomain-like_sf"/>
</dbReference>
<dbReference type="EMBL" id="FNVS01000018">
    <property type="protein sequence ID" value="SEG17857.1"/>
    <property type="molecule type" value="Genomic_DNA"/>
</dbReference>
<comment type="caution">
    <text evidence="5">The sequence shown here is derived from an EMBL/GenBank/DDBJ whole genome shotgun (WGS) entry which is preliminary data.</text>
</comment>
<evidence type="ECO:0000313" key="5">
    <source>
        <dbReference type="EMBL" id="SEG17857.1"/>
    </source>
</evidence>
<dbReference type="RefSeq" id="WP_103984107.1">
    <property type="nucleotide sequence ID" value="NZ_FNVS01000018.1"/>
</dbReference>
<keyword evidence="2 5" id="KW-0238">DNA-binding</keyword>
<evidence type="ECO:0000256" key="1">
    <source>
        <dbReference type="ARBA" id="ARBA00023015"/>
    </source>
</evidence>
<dbReference type="SUPFAM" id="SSF46689">
    <property type="entry name" value="Homeodomain-like"/>
    <property type="match status" value="1"/>
</dbReference>
<name>A0A8G2BYC9_9BACT</name>
<dbReference type="PROSITE" id="PS01124">
    <property type="entry name" value="HTH_ARAC_FAMILY_2"/>
    <property type="match status" value="1"/>
</dbReference>
<evidence type="ECO:0000259" key="4">
    <source>
        <dbReference type="PROSITE" id="PS01124"/>
    </source>
</evidence>
<keyword evidence="6" id="KW-1185">Reference proteome</keyword>
<proteinExistence type="predicted"/>
<dbReference type="GO" id="GO:0003700">
    <property type="term" value="F:DNA-binding transcription factor activity"/>
    <property type="evidence" value="ECO:0007669"/>
    <property type="project" value="InterPro"/>
</dbReference>
<evidence type="ECO:0000256" key="2">
    <source>
        <dbReference type="ARBA" id="ARBA00023125"/>
    </source>
</evidence>
<dbReference type="PANTHER" id="PTHR43280">
    <property type="entry name" value="ARAC-FAMILY TRANSCRIPTIONAL REGULATOR"/>
    <property type="match status" value="1"/>
</dbReference>
<dbReference type="PANTHER" id="PTHR43280:SF2">
    <property type="entry name" value="HTH-TYPE TRANSCRIPTIONAL REGULATOR EXSA"/>
    <property type="match status" value="1"/>
</dbReference>
<evidence type="ECO:0000313" key="6">
    <source>
        <dbReference type="Proteomes" id="UP000236725"/>
    </source>
</evidence>
<dbReference type="Gene3D" id="1.10.10.60">
    <property type="entry name" value="Homeodomain-like"/>
    <property type="match status" value="1"/>
</dbReference>
<protein>
    <submittedName>
        <fullName evidence="5">AraC-type DNA-binding protein</fullName>
    </submittedName>
</protein>
<accession>A0A8G2BYC9</accession>
<keyword evidence="3" id="KW-0804">Transcription</keyword>
<evidence type="ECO:0000256" key="3">
    <source>
        <dbReference type="ARBA" id="ARBA00023163"/>
    </source>
</evidence>
<organism evidence="5 6">
    <name type="scientific">Parabacteroides chinchillae</name>
    <dbReference type="NCBI Taxonomy" id="871327"/>
    <lineage>
        <taxon>Bacteria</taxon>
        <taxon>Pseudomonadati</taxon>
        <taxon>Bacteroidota</taxon>
        <taxon>Bacteroidia</taxon>
        <taxon>Bacteroidales</taxon>
        <taxon>Tannerellaceae</taxon>
        <taxon>Parabacteroides</taxon>
    </lineage>
</organism>
<dbReference type="Pfam" id="PF12833">
    <property type="entry name" value="HTH_18"/>
    <property type="match status" value="1"/>
</dbReference>
<dbReference type="PROSITE" id="PS00041">
    <property type="entry name" value="HTH_ARAC_FAMILY_1"/>
    <property type="match status" value="1"/>
</dbReference>
<dbReference type="SMART" id="SM00342">
    <property type="entry name" value="HTH_ARAC"/>
    <property type="match status" value="1"/>
</dbReference>
<dbReference type="AlphaFoldDB" id="A0A8G2BYC9"/>
<reference evidence="5 6" key="1">
    <citation type="submission" date="2016-10" db="EMBL/GenBank/DDBJ databases">
        <authorList>
            <person name="Varghese N."/>
            <person name="Submissions S."/>
        </authorList>
    </citation>
    <scope>NUCLEOTIDE SEQUENCE [LARGE SCALE GENOMIC DNA]</scope>
    <source>
        <strain evidence="5 6">DSM 29073</strain>
    </source>
</reference>
<sequence length="138" mass="15939">MNMRYARSRLSEKEMEQNCEKIQSFLRHSDDYKNPNLCIWDISLATEIAPAAISQSLNRFLNLNFFDVVNRKRLEEVKRILLSDNTNSYTIESVAYDCGFRSRSTFYAAFNKLEGTSPAKWLKTALETDKANEKTPPG</sequence>
<dbReference type="InterPro" id="IPR018062">
    <property type="entry name" value="HTH_AraC-typ_CS"/>
</dbReference>
<dbReference type="GO" id="GO:0043565">
    <property type="term" value="F:sequence-specific DNA binding"/>
    <property type="evidence" value="ECO:0007669"/>
    <property type="project" value="InterPro"/>
</dbReference>